<comment type="domain">
    <text evidence="5">Contains a C-terminal catalytic domain, and an N-terminal region which modulates catalytic activity.</text>
</comment>
<gene>
    <name evidence="5 10" type="primary">cheB</name>
    <name evidence="10" type="ORF">EQG66_08515</name>
</gene>
<keyword evidence="5 7" id="KW-0597">Phosphoprotein</keyword>
<feature type="modified residue" description="4-aspartylphosphate" evidence="5 7">
    <location>
        <position position="56"/>
    </location>
</feature>
<organism evidence="10 11">
    <name type="scientific">Sphingobium fluviale</name>
    <dbReference type="NCBI Taxonomy" id="2506423"/>
    <lineage>
        <taxon>Bacteria</taxon>
        <taxon>Pseudomonadati</taxon>
        <taxon>Pseudomonadota</taxon>
        <taxon>Alphaproteobacteria</taxon>
        <taxon>Sphingomonadales</taxon>
        <taxon>Sphingomonadaceae</taxon>
        <taxon>Sphingobium</taxon>
    </lineage>
</organism>
<evidence type="ECO:0000259" key="9">
    <source>
        <dbReference type="PROSITE" id="PS50122"/>
    </source>
</evidence>
<dbReference type="RefSeq" id="WP_129404173.1">
    <property type="nucleotide sequence ID" value="NZ_SBKP01000007.1"/>
</dbReference>
<evidence type="ECO:0000256" key="2">
    <source>
        <dbReference type="ARBA" id="ARBA00022500"/>
    </source>
</evidence>
<evidence type="ECO:0000256" key="4">
    <source>
        <dbReference type="ARBA" id="ARBA00048267"/>
    </source>
</evidence>
<comment type="PTM">
    <text evidence="5">Phosphorylated by CheA. Phosphorylation of the N-terminal regulatory domain activates the methylesterase activity.</text>
</comment>
<dbReference type="EC" id="3.5.1.44" evidence="5"/>
<dbReference type="SUPFAM" id="SSF52738">
    <property type="entry name" value="Methylesterase CheB, C-terminal domain"/>
    <property type="match status" value="1"/>
</dbReference>
<dbReference type="GO" id="GO:0008168">
    <property type="term" value="F:methyltransferase activity"/>
    <property type="evidence" value="ECO:0007669"/>
    <property type="project" value="UniProtKB-KW"/>
</dbReference>
<dbReference type="SUPFAM" id="SSF52172">
    <property type="entry name" value="CheY-like"/>
    <property type="match status" value="1"/>
</dbReference>
<dbReference type="InterPro" id="IPR000673">
    <property type="entry name" value="Sig_transdc_resp-reg_Me-estase"/>
</dbReference>
<protein>
    <recommendedName>
        <fullName evidence="5">Protein-glutamate methylesterase/protein-glutamine glutaminase</fullName>
        <ecNumber evidence="5">3.1.1.61</ecNumber>
        <ecNumber evidence="5">3.5.1.44</ecNumber>
    </recommendedName>
</protein>
<comment type="similarity">
    <text evidence="5">Belongs to the CheB family.</text>
</comment>
<dbReference type="Gene3D" id="3.40.50.2300">
    <property type="match status" value="1"/>
</dbReference>
<dbReference type="HAMAP" id="MF_00099">
    <property type="entry name" value="CheB_chemtxs"/>
    <property type="match status" value="1"/>
</dbReference>
<dbReference type="EC" id="3.1.1.61" evidence="5"/>
<name>A0A4Q1KHD5_9SPHN</name>
<dbReference type="PANTHER" id="PTHR42872">
    <property type="entry name" value="PROTEIN-GLUTAMATE METHYLESTERASE/PROTEIN-GLUTAMINE GLUTAMINASE"/>
    <property type="match status" value="1"/>
</dbReference>
<dbReference type="InterPro" id="IPR035909">
    <property type="entry name" value="CheB_C"/>
</dbReference>
<comment type="catalytic activity">
    <reaction evidence="4 5">
        <text>[protein]-L-glutamate 5-O-methyl ester + H2O = L-glutamyl-[protein] + methanol + H(+)</text>
        <dbReference type="Rhea" id="RHEA:23236"/>
        <dbReference type="Rhea" id="RHEA-COMP:10208"/>
        <dbReference type="Rhea" id="RHEA-COMP:10311"/>
        <dbReference type="ChEBI" id="CHEBI:15377"/>
        <dbReference type="ChEBI" id="CHEBI:15378"/>
        <dbReference type="ChEBI" id="CHEBI:17790"/>
        <dbReference type="ChEBI" id="CHEBI:29973"/>
        <dbReference type="ChEBI" id="CHEBI:82795"/>
        <dbReference type="EC" id="3.1.1.61"/>
    </reaction>
</comment>
<keyword evidence="10" id="KW-0808">Transferase</keyword>
<keyword evidence="2 5" id="KW-0145">Chemotaxis</keyword>
<dbReference type="Pfam" id="PF00072">
    <property type="entry name" value="Response_reg"/>
    <property type="match status" value="1"/>
</dbReference>
<comment type="caution">
    <text evidence="5 6">Lacks conserved residue(s) required for the propagation of feature annotation.</text>
</comment>
<dbReference type="SMART" id="SM00448">
    <property type="entry name" value="REC"/>
    <property type="match status" value="1"/>
</dbReference>
<dbReference type="OrthoDB" id="9793421at2"/>
<dbReference type="PIRSF" id="PIRSF000876">
    <property type="entry name" value="RR_chemtxs_CheB"/>
    <property type="match status" value="1"/>
</dbReference>
<comment type="caution">
    <text evidence="10">The sequence shown here is derived from an EMBL/GenBank/DDBJ whole genome shotgun (WGS) entry which is preliminary data.</text>
</comment>
<dbReference type="PROSITE" id="PS50122">
    <property type="entry name" value="CHEB"/>
    <property type="match status" value="1"/>
</dbReference>
<comment type="catalytic activity">
    <reaction evidence="5">
        <text>L-glutaminyl-[protein] + H2O = L-glutamyl-[protein] + NH4(+)</text>
        <dbReference type="Rhea" id="RHEA:16441"/>
        <dbReference type="Rhea" id="RHEA-COMP:10207"/>
        <dbReference type="Rhea" id="RHEA-COMP:10208"/>
        <dbReference type="ChEBI" id="CHEBI:15377"/>
        <dbReference type="ChEBI" id="CHEBI:28938"/>
        <dbReference type="ChEBI" id="CHEBI:29973"/>
        <dbReference type="ChEBI" id="CHEBI:30011"/>
        <dbReference type="EC" id="3.5.1.44"/>
    </reaction>
</comment>
<comment type="function">
    <text evidence="5">Involved in chemotaxis. Part of a chemotaxis signal transduction system that modulates chemotaxis in response to various stimuli. Catalyzes the demethylation of specific methylglutamate residues introduced into the chemoreceptors (methyl-accepting chemotaxis proteins or MCP) by CheR. Also mediates the irreversible deamidation of specific glutamine residues to glutamic acid.</text>
</comment>
<dbReference type="PROSITE" id="PS50110">
    <property type="entry name" value="RESPONSE_REGULATORY"/>
    <property type="match status" value="1"/>
</dbReference>
<dbReference type="InterPro" id="IPR011006">
    <property type="entry name" value="CheY-like_superfamily"/>
</dbReference>
<dbReference type="PANTHER" id="PTHR42872:SF6">
    <property type="entry name" value="PROTEIN-GLUTAMATE METHYLESTERASE_PROTEIN-GLUTAMINE GLUTAMINASE"/>
    <property type="match status" value="1"/>
</dbReference>
<dbReference type="InterPro" id="IPR008248">
    <property type="entry name" value="CheB-like"/>
</dbReference>
<keyword evidence="1 5" id="KW-0963">Cytoplasm</keyword>
<dbReference type="Gene3D" id="3.40.50.180">
    <property type="entry name" value="Methylesterase CheB, C-terminal domain"/>
    <property type="match status" value="1"/>
</dbReference>
<feature type="domain" description="CheB-type methylesterase" evidence="9">
    <location>
        <begin position="162"/>
        <end position="355"/>
    </location>
</feature>
<reference evidence="11" key="1">
    <citation type="submission" date="2019-01" db="EMBL/GenBank/DDBJ databases">
        <title>Cytophagaceae bacterium strain CAR-16.</title>
        <authorList>
            <person name="Chen W.-M."/>
        </authorList>
    </citation>
    <scope>NUCLEOTIDE SEQUENCE [LARGE SCALE GENOMIC DNA]</scope>
    <source>
        <strain evidence="11">CHR27</strain>
    </source>
</reference>
<proteinExistence type="inferred from homology"/>
<dbReference type="CDD" id="cd17541">
    <property type="entry name" value="REC_CheB-like"/>
    <property type="match status" value="1"/>
</dbReference>
<feature type="active site" evidence="5">
    <location>
        <position position="175"/>
    </location>
</feature>
<dbReference type="GO" id="GO:0005737">
    <property type="term" value="C:cytoplasm"/>
    <property type="evidence" value="ECO:0007669"/>
    <property type="project" value="UniProtKB-SubCell"/>
</dbReference>
<keyword evidence="3 5" id="KW-0378">Hydrolase</keyword>
<dbReference type="CDD" id="cd16432">
    <property type="entry name" value="CheB_Rec"/>
    <property type="match status" value="1"/>
</dbReference>
<dbReference type="InterPro" id="IPR001789">
    <property type="entry name" value="Sig_transdc_resp-reg_receiver"/>
</dbReference>
<evidence type="ECO:0000256" key="7">
    <source>
        <dbReference type="PROSITE-ProRule" id="PRU00169"/>
    </source>
</evidence>
<evidence type="ECO:0000256" key="3">
    <source>
        <dbReference type="ARBA" id="ARBA00022801"/>
    </source>
</evidence>
<dbReference type="GO" id="GO:0032259">
    <property type="term" value="P:methylation"/>
    <property type="evidence" value="ECO:0007669"/>
    <property type="project" value="UniProtKB-KW"/>
</dbReference>
<dbReference type="GO" id="GO:0000156">
    <property type="term" value="F:phosphorelay response regulator activity"/>
    <property type="evidence" value="ECO:0007669"/>
    <property type="project" value="InterPro"/>
</dbReference>
<keyword evidence="10" id="KW-0489">Methyltransferase</keyword>
<feature type="domain" description="Response regulatory" evidence="8">
    <location>
        <begin position="5"/>
        <end position="122"/>
    </location>
</feature>
<evidence type="ECO:0000256" key="5">
    <source>
        <dbReference type="HAMAP-Rule" id="MF_00099"/>
    </source>
</evidence>
<sequence>MAAIKVLVVDDSITMRALFSNALERSDDLVVVGAAANADEARDMIEAMRPDVVTLDIEMPGMNGIDFLHEIMTTKPMPIVMLSTLTQKGAEVTLKALELGAVDCFPKPTKATPDEFAKISGKLCKLVATAAKSKVKKYDPEAAAAAAAKAAEEQTMLNATKPYKWNGSIVALCASTGGGPAVIELLSGWPVNCPPTIVLQQLEEGLATPFAARLNESIAPEVKLAEDGMMLQPGHVYVLSAPDKHGLVDRWPGGAIRLVARDPVNGMRPSADLLLTTVAKAARDKAVGVILSGAGTDGAAGMGAVKQLGGLTLCQDKDSAMVFEASAAAIAKGVVEAQLSIPDLAKVILARCEERELAA</sequence>
<dbReference type="EMBL" id="SBKP01000007">
    <property type="protein sequence ID" value="RXR28755.1"/>
    <property type="molecule type" value="Genomic_DNA"/>
</dbReference>
<keyword evidence="11" id="KW-1185">Reference proteome</keyword>
<evidence type="ECO:0000256" key="6">
    <source>
        <dbReference type="PROSITE-ProRule" id="PRU00050"/>
    </source>
</evidence>
<evidence type="ECO:0000259" key="8">
    <source>
        <dbReference type="PROSITE" id="PS50110"/>
    </source>
</evidence>
<feature type="active site" evidence="5">
    <location>
        <position position="297"/>
    </location>
</feature>
<evidence type="ECO:0000313" key="11">
    <source>
        <dbReference type="Proteomes" id="UP000290958"/>
    </source>
</evidence>
<evidence type="ECO:0000256" key="1">
    <source>
        <dbReference type="ARBA" id="ARBA00022490"/>
    </source>
</evidence>
<evidence type="ECO:0000313" key="10">
    <source>
        <dbReference type="EMBL" id="RXR28755.1"/>
    </source>
</evidence>
<dbReference type="Pfam" id="PF01339">
    <property type="entry name" value="CheB_methylest"/>
    <property type="match status" value="1"/>
</dbReference>
<dbReference type="GO" id="GO:0008984">
    <property type="term" value="F:protein-glutamate methylesterase activity"/>
    <property type="evidence" value="ECO:0007669"/>
    <property type="project" value="UniProtKB-UniRule"/>
</dbReference>
<dbReference type="Proteomes" id="UP000290958">
    <property type="component" value="Unassembled WGS sequence"/>
</dbReference>
<dbReference type="AlphaFoldDB" id="A0A4Q1KHD5"/>
<dbReference type="GO" id="GO:0050568">
    <property type="term" value="F:protein-glutamine glutaminase activity"/>
    <property type="evidence" value="ECO:0007669"/>
    <property type="project" value="UniProtKB-UniRule"/>
</dbReference>
<accession>A0A4Q1KHD5</accession>
<comment type="subcellular location">
    <subcellularLocation>
        <location evidence="5">Cytoplasm</location>
    </subcellularLocation>
</comment>
<dbReference type="GO" id="GO:0006935">
    <property type="term" value="P:chemotaxis"/>
    <property type="evidence" value="ECO:0007669"/>
    <property type="project" value="UniProtKB-UniRule"/>
</dbReference>
<dbReference type="NCBIfam" id="NF001965">
    <property type="entry name" value="PRK00742.1"/>
    <property type="match status" value="1"/>
</dbReference>